<dbReference type="AlphaFoldDB" id="A0A4R5EXF9"/>
<sequence length="446" mass="47082">MNLRPLLILPPLALGVIGFLWMTRTGQPPAASEPEASVAVRVMPVEPAAIIPSAEGYGRVEPAHRWSAVSQVEGRITRLAEGLSEGSFVEAGTVIVEVDRTDYDLAVRKSKANIAAAEAALAELDRKEANTRKSLEIEQRTLAVAETEYERVKSLVASGASTQTALNTAEKVLFAQQTGLTNVTNTLALYPSQRASNDATLAVRQAELAEAERALSKTTVTAPFRGRVDTLNVEPDQFVRTGETLLTLDSAATAEITAEIAPRAFRAMALAAMGEHLPVDVLVDTSHLTDLLQQRGVSATITIEMAGTSAEYAARILRLRGTVDSETGTMGLVVQVDDPYLADASRGRPPLNPGSFVTVTLSAPPLKDAIAVPRTALHLNDAGASFVYLVDADSRLEVRPITTGPALGGDVLVLDGLTGGETLVLSTPSPSVPGIKLIPVTPDTSN</sequence>
<feature type="domain" description="Multidrug resistance protein MdtA-like C-terminal permuted SH3" evidence="3">
    <location>
        <begin position="368"/>
        <end position="426"/>
    </location>
</feature>
<proteinExistence type="inferred from homology"/>
<dbReference type="GO" id="GO:0015562">
    <property type="term" value="F:efflux transmembrane transporter activity"/>
    <property type="evidence" value="ECO:0007669"/>
    <property type="project" value="TreeGrafter"/>
</dbReference>
<keyword evidence="2" id="KW-0175">Coiled coil</keyword>
<dbReference type="EMBL" id="SMFP01000003">
    <property type="protein sequence ID" value="TDE39671.1"/>
    <property type="molecule type" value="Genomic_DNA"/>
</dbReference>
<accession>A0A4R5EXF9</accession>
<dbReference type="Gene3D" id="2.40.50.100">
    <property type="match status" value="1"/>
</dbReference>
<dbReference type="Proteomes" id="UP000294662">
    <property type="component" value="Unassembled WGS sequence"/>
</dbReference>
<gene>
    <name evidence="4" type="ORF">E1B25_06360</name>
</gene>
<dbReference type="Gene3D" id="1.10.287.470">
    <property type="entry name" value="Helix hairpin bin"/>
    <property type="match status" value="1"/>
</dbReference>
<dbReference type="SUPFAM" id="SSF111369">
    <property type="entry name" value="HlyD-like secretion proteins"/>
    <property type="match status" value="2"/>
</dbReference>
<dbReference type="Gene3D" id="2.40.420.20">
    <property type="match status" value="1"/>
</dbReference>
<evidence type="ECO:0000256" key="1">
    <source>
        <dbReference type="ARBA" id="ARBA00009477"/>
    </source>
</evidence>
<keyword evidence="5" id="KW-1185">Reference proteome</keyword>
<comment type="similarity">
    <text evidence="1">Belongs to the membrane fusion protein (MFP) (TC 8.A.1) family.</text>
</comment>
<dbReference type="OrthoDB" id="7811737at2"/>
<dbReference type="NCBIfam" id="TIGR01730">
    <property type="entry name" value="RND_mfp"/>
    <property type="match status" value="1"/>
</dbReference>
<evidence type="ECO:0000313" key="5">
    <source>
        <dbReference type="Proteomes" id="UP000294662"/>
    </source>
</evidence>
<dbReference type="Pfam" id="PF25967">
    <property type="entry name" value="RND-MFP_C"/>
    <property type="match status" value="1"/>
</dbReference>
<dbReference type="InterPro" id="IPR006143">
    <property type="entry name" value="RND_pump_MFP"/>
</dbReference>
<evidence type="ECO:0000256" key="2">
    <source>
        <dbReference type="SAM" id="Coils"/>
    </source>
</evidence>
<feature type="coiled-coil region" evidence="2">
    <location>
        <begin position="107"/>
        <end position="155"/>
    </location>
</feature>
<comment type="caution">
    <text evidence="4">The sequence shown here is derived from an EMBL/GenBank/DDBJ whole genome shotgun (WGS) entry which is preliminary data.</text>
</comment>
<organism evidence="4 5">
    <name type="scientific">Antarcticimicrobium sediminis</name>
    <dbReference type="NCBI Taxonomy" id="2546227"/>
    <lineage>
        <taxon>Bacteria</taxon>
        <taxon>Pseudomonadati</taxon>
        <taxon>Pseudomonadota</taxon>
        <taxon>Alphaproteobacteria</taxon>
        <taxon>Rhodobacterales</taxon>
        <taxon>Paracoccaceae</taxon>
        <taxon>Antarcticimicrobium</taxon>
    </lineage>
</organism>
<dbReference type="InterPro" id="IPR058627">
    <property type="entry name" value="MdtA-like_C"/>
</dbReference>
<dbReference type="PANTHER" id="PTHR30469">
    <property type="entry name" value="MULTIDRUG RESISTANCE PROTEIN MDTA"/>
    <property type="match status" value="1"/>
</dbReference>
<evidence type="ECO:0000259" key="3">
    <source>
        <dbReference type="Pfam" id="PF25967"/>
    </source>
</evidence>
<evidence type="ECO:0000313" key="4">
    <source>
        <dbReference type="EMBL" id="TDE39671.1"/>
    </source>
</evidence>
<protein>
    <submittedName>
        <fullName evidence="4">Efflux RND transporter periplasmic adaptor subunit</fullName>
    </submittedName>
</protein>
<reference evidence="4 5" key="1">
    <citation type="submission" date="2019-03" db="EMBL/GenBank/DDBJ databases">
        <authorList>
            <person name="Zhang S."/>
        </authorList>
    </citation>
    <scope>NUCLEOTIDE SEQUENCE [LARGE SCALE GENOMIC DNA]</scope>
    <source>
        <strain evidence="4 5">S4J41</strain>
    </source>
</reference>
<dbReference type="RefSeq" id="WP_132827925.1">
    <property type="nucleotide sequence ID" value="NZ_SMFP01000003.1"/>
</dbReference>
<dbReference type="GO" id="GO:1990281">
    <property type="term" value="C:efflux pump complex"/>
    <property type="evidence" value="ECO:0007669"/>
    <property type="project" value="TreeGrafter"/>
</dbReference>
<name>A0A4R5EXF9_9RHOB</name>
<dbReference type="Gene3D" id="2.40.30.170">
    <property type="match status" value="1"/>
</dbReference>